<evidence type="ECO:0000313" key="3">
    <source>
        <dbReference type="Proteomes" id="UP000827549"/>
    </source>
</evidence>
<dbReference type="RefSeq" id="XP_062626591.1">
    <property type="nucleotide sequence ID" value="XM_062770607.1"/>
</dbReference>
<dbReference type="AlphaFoldDB" id="A0AAF0YA96"/>
<keyword evidence="3" id="KW-1185">Reference proteome</keyword>
<dbReference type="GeneID" id="87807324"/>
<feature type="compositionally biased region" description="Polar residues" evidence="1">
    <location>
        <begin position="60"/>
        <end position="81"/>
    </location>
</feature>
<feature type="compositionally biased region" description="Low complexity" evidence="1">
    <location>
        <begin position="183"/>
        <end position="197"/>
    </location>
</feature>
<feature type="region of interest" description="Disordered" evidence="1">
    <location>
        <begin position="55"/>
        <end position="85"/>
    </location>
</feature>
<sequence length="275" mass="29134">MAAGSTHSVRPSRSERGLSSIFRKAAPATATTAKDEVDDDWAADDLIFNEYPHGAHRPFTRSSSFPTQQRLSTIPTTPTTVAASRAASRAAQVEYAPHPGAMSDLWPSLDEITSHHSRTPNSKKRASTLPTPTAMAPGMSGPSPYDKGAAALAQFQAGQAVPNPARSTALPSPRQSMLPSPRQSMVPSPLQSVVPLPKQQHLQQAPETPPPQPQAFANGSVPTTSQTFANGSSPTMPASQSFSNGWDMKASRRAPPPPLRLPVPASPRRTNNAEA</sequence>
<dbReference type="EMBL" id="CP086716">
    <property type="protein sequence ID" value="WOO80559.1"/>
    <property type="molecule type" value="Genomic_DNA"/>
</dbReference>
<feature type="region of interest" description="Disordered" evidence="1">
    <location>
        <begin position="112"/>
        <end position="275"/>
    </location>
</feature>
<reference evidence="2" key="1">
    <citation type="submission" date="2023-10" db="EMBL/GenBank/DDBJ databases">
        <authorList>
            <person name="Noh H."/>
        </authorList>
    </citation>
    <scope>NUCLEOTIDE SEQUENCE</scope>
    <source>
        <strain evidence="2">DUCC4014</strain>
    </source>
</reference>
<organism evidence="2 3">
    <name type="scientific">Vanrija pseudolonga</name>
    <dbReference type="NCBI Taxonomy" id="143232"/>
    <lineage>
        <taxon>Eukaryota</taxon>
        <taxon>Fungi</taxon>
        <taxon>Dikarya</taxon>
        <taxon>Basidiomycota</taxon>
        <taxon>Agaricomycotina</taxon>
        <taxon>Tremellomycetes</taxon>
        <taxon>Trichosporonales</taxon>
        <taxon>Trichosporonaceae</taxon>
        <taxon>Vanrija</taxon>
    </lineage>
</organism>
<proteinExistence type="predicted"/>
<feature type="compositionally biased region" description="Low complexity" evidence="1">
    <location>
        <begin position="148"/>
        <end position="160"/>
    </location>
</feature>
<evidence type="ECO:0000313" key="2">
    <source>
        <dbReference type="EMBL" id="WOO80559.1"/>
    </source>
</evidence>
<feature type="compositionally biased region" description="Pro residues" evidence="1">
    <location>
        <begin position="254"/>
        <end position="265"/>
    </location>
</feature>
<evidence type="ECO:0000256" key="1">
    <source>
        <dbReference type="SAM" id="MobiDB-lite"/>
    </source>
</evidence>
<feature type="region of interest" description="Disordered" evidence="1">
    <location>
        <begin position="1"/>
        <end position="38"/>
    </location>
</feature>
<gene>
    <name evidence="2" type="ORF">LOC62_03G004084</name>
</gene>
<feature type="compositionally biased region" description="Basic residues" evidence="1">
    <location>
        <begin position="115"/>
        <end position="126"/>
    </location>
</feature>
<feature type="compositionally biased region" description="Polar residues" evidence="1">
    <location>
        <begin position="165"/>
        <end position="182"/>
    </location>
</feature>
<accession>A0AAF0YA96</accession>
<name>A0AAF0YA96_9TREE</name>
<dbReference type="Proteomes" id="UP000827549">
    <property type="component" value="Chromosome 3"/>
</dbReference>
<protein>
    <submittedName>
        <fullName evidence="2">Uncharacterized protein</fullName>
    </submittedName>
</protein>
<feature type="compositionally biased region" description="Polar residues" evidence="1">
    <location>
        <begin position="1"/>
        <end position="11"/>
    </location>
</feature>
<feature type="compositionally biased region" description="Polar residues" evidence="1">
    <location>
        <begin position="220"/>
        <end position="244"/>
    </location>
</feature>